<feature type="transmembrane region" description="Helical" evidence="1">
    <location>
        <begin position="355"/>
        <end position="378"/>
    </location>
</feature>
<feature type="transmembrane region" description="Helical" evidence="1">
    <location>
        <begin position="411"/>
        <end position="431"/>
    </location>
</feature>
<gene>
    <name evidence="2" type="ORF">ATCC51562_1560</name>
</gene>
<reference evidence="2 3" key="1">
    <citation type="journal article" date="2013" name="BMC Genomics">
        <title>Comparative genomics of Campylobacter concisus isolates reveals genetic diversity and provides insights into disease association.</title>
        <authorList>
            <person name="Deshpande N.P."/>
            <person name="Kaakoush N.O."/>
            <person name="Wilkins M.R."/>
            <person name="Mitchell H.M."/>
        </authorList>
    </citation>
    <scope>NUCLEOTIDE SEQUENCE [LARGE SCALE GENOMIC DNA]</scope>
    <source>
        <strain evidence="2 3">ATCC 51562</strain>
    </source>
</reference>
<keyword evidence="1" id="KW-0472">Membrane</keyword>
<feature type="transmembrane region" description="Helical" evidence="1">
    <location>
        <begin position="384"/>
        <end position="404"/>
    </location>
</feature>
<dbReference type="Proteomes" id="UP000016627">
    <property type="component" value="Unassembled WGS sequence"/>
</dbReference>
<dbReference type="PATRIC" id="fig|1242969.3.peg.244"/>
<keyword evidence="1" id="KW-0812">Transmembrane</keyword>
<feature type="transmembrane region" description="Helical" evidence="1">
    <location>
        <begin position="277"/>
        <end position="306"/>
    </location>
</feature>
<comment type="caution">
    <text evidence="2">The sequence shown here is derived from an EMBL/GenBank/DDBJ whole genome shotgun (WGS) entry which is preliminary data.</text>
</comment>
<name>U2GF62_9BACT</name>
<feature type="transmembrane region" description="Helical" evidence="1">
    <location>
        <begin position="312"/>
        <end position="334"/>
    </location>
</feature>
<keyword evidence="1" id="KW-1133">Transmembrane helix</keyword>
<feature type="transmembrane region" description="Helical" evidence="1">
    <location>
        <begin position="437"/>
        <end position="463"/>
    </location>
</feature>
<sequence>MNYQDILNEKDENIVRIDRFIEFLKDTFGDLDQYNNEYGQLIALLEKEKRLYFELNKGDFNKILKEVKSVRQQIIFKILVIKNKILNAFKEDKFDDKILKTKISQKYLDKILDSKIDVIKKELVGSEYFAYYLSDLQYKKADEIARIKGFANFLEKTFSNCECKDSRQSKILNLLIKEKKNRIEDIDVNNIKDDIKKEVMELKKEISASLSKESIEDKFKKAKISDEYISNKKEELFNKELFNIKKELLSNKYFEYYLANFYEQKSIKDYLNSILKFYPLILSGISLVSVICYFAYFGIFIGYFPVLSGSDIFYVGALLFFVVAIFTIFFILPIMLYPGHIRYPLRYKNGEYFSLFLLSLSFPLALLTTFIINIAFYIDAKDILFTFMVFLALSYLLSCITIWIKGKILERVFALCMIMWLAYIFILIFLSNFQTNLISILVVNLFFIYITYIFFCLGVLCFCEGIYKDGTHKEISFILMFLCPIVIFFYLADDIAKKFEITNMEYEYLSIEKSALGALPKGICEKTEKDSIRTYYDANDISNVVMLYNIKALQLLVNFII</sequence>
<evidence type="ECO:0000313" key="2">
    <source>
        <dbReference type="EMBL" id="ERJ26719.1"/>
    </source>
</evidence>
<dbReference type="RefSeq" id="WP_021090414.1">
    <property type="nucleotide sequence ID" value="NZ_ANNI01000002.1"/>
</dbReference>
<protein>
    <submittedName>
        <fullName evidence="2">Uncharacterized protein</fullName>
    </submittedName>
</protein>
<dbReference type="AlphaFoldDB" id="U2GF62"/>
<proteinExistence type="predicted"/>
<dbReference type="EMBL" id="ANNI01000002">
    <property type="protein sequence ID" value="ERJ26719.1"/>
    <property type="molecule type" value="Genomic_DNA"/>
</dbReference>
<accession>U2GF62</accession>
<feature type="transmembrane region" description="Helical" evidence="1">
    <location>
        <begin position="475"/>
        <end position="492"/>
    </location>
</feature>
<evidence type="ECO:0000256" key="1">
    <source>
        <dbReference type="SAM" id="Phobius"/>
    </source>
</evidence>
<organism evidence="2 3">
    <name type="scientific">Campylobacter concisus ATCC 51562</name>
    <dbReference type="NCBI Taxonomy" id="1242969"/>
    <lineage>
        <taxon>Bacteria</taxon>
        <taxon>Pseudomonadati</taxon>
        <taxon>Campylobacterota</taxon>
        <taxon>Epsilonproteobacteria</taxon>
        <taxon>Campylobacterales</taxon>
        <taxon>Campylobacteraceae</taxon>
        <taxon>Campylobacter</taxon>
    </lineage>
</organism>
<evidence type="ECO:0000313" key="3">
    <source>
        <dbReference type="Proteomes" id="UP000016627"/>
    </source>
</evidence>